<evidence type="ECO:0000256" key="3">
    <source>
        <dbReference type="ARBA" id="ARBA00022692"/>
    </source>
</evidence>
<proteinExistence type="predicted"/>
<dbReference type="PANTHER" id="PTHR11360:SF284">
    <property type="entry name" value="EG:103B4.3 PROTEIN-RELATED"/>
    <property type="match status" value="1"/>
</dbReference>
<feature type="transmembrane region" description="Helical" evidence="6">
    <location>
        <begin position="174"/>
        <end position="193"/>
    </location>
</feature>
<gene>
    <name evidence="8" type="ORF">H8S37_12075</name>
</gene>
<keyword evidence="4 6" id="KW-1133">Transmembrane helix</keyword>
<evidence type="ECO:0000256" key="2">
    <source>
        <dbReference type="ARBA" id="ARBA00022448"/>
    </source>
</evidence>
<keyword evidence="5 6" id="KW-0472">Membrane</keyword>
<sequence>MSESQKNTSGRIFYGWINVVIAFIVMFFTVGVVVTAYSATSMYVIAEWGISNTENSILINARTITAIIAMALAASYYKKLSVRVGLFIGVAMGALAYVLFALADGMTLGIPAMILAGISHGLSGMYGLTIVVENWFVKKKSFVLGVLTTASGFTTMIMPQLLVQIVEAYSLEASFWIVAVMFAVVAVIILLFLREKPAEGERYGEGETAETSSAKRTVSERYSPNLGQCVCMLVACLMIGPACYSQGQVRTLAFTTVGFDAATAAGFLSTYGLFIIIGKLIFGWINDRVPMRKMTVIWFGLVAVSHVILANTGADWFNGMWAQSANILYSLGGPICTVGLSLYGLELAKGGDTKAWIRNYLVIYNIGGLVFTQLAGVIADKTGNYSAVFYMFAVCALAGAVLSQIAYTGAYRRAGNINGKK</sequence>
<dbReference type="PANTHER" id="PTHR11360">
    <property type="entry name" value="MONOCARBOXYLATE TRANSPORTER"/>
    <property type="match status" value="1"/>
</dbReference>
<dbReference type="GO" id="GO:0022857">
    <property type="term" value="F:transmembrane transporter activity"/>
    <property type="evidence" value="ECO:0007669"/>
    <property type="project" value="InterPro"/>
</dbReference>
<dbReference type="RefSeq" id="WP_186876315.1">
    <property type="nucleotide sequence ID" value="NZ_JACOPF010000002.1"/>
</dbReference>
<dbReference type="Proteomes" id="UP000652477">
    <property type="component" value="Unassembled WGS sequence"/>
</dbReference>
<feature type="transmembrane region" description="Helical" evidence="6">
    <location>
        <begin position="84"/>
        <end position="103"/>
    </location>
</feature>
<dbReference type="AlphaFoldDB" id="A0A923RSU4"/>
<dbReference type="InterPro" id="IPR011701">
    <property type="entry name" value="MFS"/>
</dbReference>
<accession>A0A923RSU4</accession>
<keyword evidence="2" id="KW-0813">Transport</keyword>
<feature type="domain" description="Major facilitator superfamily (MFS) profile" evidence="7">
    <location>
        <begin position="15"/>
        <end position="411"/>
    </location>
</feature>
<feature type="transmembrane region" description="Helical" evidence="6">
    <location>
        <begin position="385"/>
        <end position="407"/>
    </location>
</feature>
<comment type="subcellular location">
    <subcellularLocation>
        <location evidence="1">Cell membrane</location>
        <topology evidence="1">Multi-pass membrane protein</topology>
    </subcellularLocation>
</comment>
<feature type="transmembrane region" description="Helical" evidence="6">
    <location>
        <begin position="357"/>
        <end position="379"/>
    </location>
</feature>
<feature type="transmembrane region" description="Helical" evidence="6">
    <location>
        <begin position="296"/>
        <end position="314"/>
    </location>
</feature>
<evidence type="ECO:0000256" key="4">
    <source>
        <dbReference type="ARBA" id="ARBA00022989"/>
    </source>
</evidence>
<name>A0A923RSU4_9FIRM</name>
<feature type="transmembrane region" description="Helical" evidence="6">
    <location>
        <begin position="326"/>
        <end position="345"/>
    </location>
</feature>
<dbReference type="InterPro" id="IPR036259">
    <property type="entry name" value="MFS_trans_sf"/>
</dbReference>
<feature type="transmembrane region" description="Helical" evidence="6">
    <location>
        <begin position="225"/>
        <end position="244"/>
    </location>
</feature>
<feature type="transmembrane region" description="Helical" evidence="6">
    <location>
        <begin position="12"/>
        <end position="37"/>
    </location>
</feature>
<comment type="caution">
    <text evidence="8">The sequence shown here is derived from an EMBL/GenBank/DDBJ whole genome shotgun (WGS) entry which is preliminary data.</text>
</comment>
<dbReference type="Pfam" id="PF07690">
    <property type="entry name" value="MFS_1"/>
    <property type="match status" value="1"/>
</dbReference>
<evidence type="ECO:0000313" key="8">
    <source>
        <dbReference type="EMBL" id="MBC5689657.1"/>
    </source>
</evidence>
<dbReference type="Gene3D" id="1.20.1250.20">
    <property type="entry name" value="MFS general substrate transporter like domains"/>
    <property type="match status" value="2"/>
</dbReference>
<feature type="transmembrane region" description="Helical" evidence="6">
    <location>
        <begin position="264"/>
        <end position="284"/>
    </location>
</feature>
<dbReference type="InterPro" id="IPR020846">
    <property type="entry name" value="MFS_dom"/>
</dbReference>
<organism evidence="8 9">
    <name type="scientific">Mediterraneibacter hominis</name>
    <dbReference type="NCBI Taxonomy" id="2763054"/>
    <lineage>
        <taxon>Bacteria</taxon>
        <taxon>Bacillati</taxon>
        <taxon>Bacillota</taxon>
        <taxon>Clostridia</taxon>
        <taxon>Lachnospirales</taxon>
        <taxon>Lachnospiraceae</taxon>
        <taxon>Mediterraneibacter</taxon>
    </lineage>
</organism>
<evidence type="ECO:0000256" key="6">
    <source>
        <dbReference type="SAM" id="Phobius"/>
    </source>
</evidence>
<feature type="transmembrane region" description="Helical" evidence="6">
    <location>
        <begin position="57"/>
        <end position="77"/>
    </location>
</feature>
<feature type="transmembrane region" description="Helical" evidence="6">
    <location>
        <begin position="109"/>
        <end position="130"/>
    </location>
</feature>
<evidence type="ECO:0000313" key="9">
    <source>
        <dbReference type="Proteomes" id="UP000652477"/>
    </source>
</evidence>
<dbReference type="InterPro" id="IPR050327">
    <property type="entry name" value="Proton-linked_MCT"/>
</dbReference>
<evidence type="ECO:0000256" key="5">
    <source>
        <dbReference type="ARBA" id="ARBA00023136"/>
    </source>
</evidence>
<evidence type="ECO:0000259" key="7">
    <source>
        <dbReference type="PROSITE" id="PS50850"/>
    </source>
</evidence>
<dbReference type="SUPFAM" id="SSF103473">
    <property type="entry name" value="MFS general substrate transporter"/>
    <property type="match status" value="1"/>
</dbReference>
<evidence type="ECO:0000256" key="1">
    <source>
        <dbReference type="ARBA" id="ARBA00004651"/>
    </source>
</evidence>
<reference evidence="8" key="1">
    <citation type="submission" date="2020-08" db="EMBL/GenBank/DDBJ databases">
        <title>Genome public.</title>
        <authorList>
            <person name="Liu C."/>
            <person name="Sun Q."/>
        </authorList>
    </citation>
    <scope>NUCLEOTIDE SEQUENCE</scope>
    <source>
        <strain evidence="8">NSJ-55</strain>
    </source>
</reference>
<protein>
    <submittedName>
        <fullName evidence="8">MFS transporter</fullName>
    </submittedName>
</protein>
<keyword evidence="9" id="KW-1185">Reference proteome</keyword>
<dbReference type="EMBL" id="JACOPF010000002">
    <property type="protein sequence ID" value="MBC5689657.1"/>
    <property type="molecule type" value="Genomic_DNA"/>
</dbReference>
<keyword evidence="3 6" id="KW-0812">Transmembrane</keyword>
<dbReference type="PROSITE" id="PS50850">
    <property type="entry name" value="MFS"/>
    <property type="match status" value="1"/>
</dbReference>
<dbReference type="GO" id="GO:0005886">
    <property type="term" value="C:plasma membrane"/>
    <property type="evidence" value="ECO:0007669"/>
    <property type="project" value="UniProtKB-SubCell"/>
</dbReference>
<feature type="transmembrane region" description="Helical" evidence="6">
    <location>
        <begin position="142"/>
        <end position="162"/>
    </location>
</feature>